<reference evidence="1 2" key="1">
    <citation type="submission" date="2024-03" db="EMBL/GenBank/DDBJ databases">
        <title>The Acrasis kona genome and developmental transcriptomes reveal deep origins of eukaryotic multicellular pathways.</title>
        <authorList>
            <person name="Sheikh S."/>
            <person name="Fu C.-J."/>
            <person name="Brown M.W."/>
            <person name="Baldauf S.L."/>
        </authorList>
    </citation>
    <scope>NUCLEOTIDE SEQUENCE [LARGE SCALE GENOMIC DNA]</scope>
    <source>
        <strain evidence="1 2">ATCC MYA-3509</strain>
    </source>
</reference>
<dbReference type="EMBL" id="JAOPGA020001879">
    <property type="protein sequence ID" value="KAL0491874.1"/>
    <property type="molecule type" value="Genomic_DNA"/>
</dbReference>
<organism evidence="1 2">
    <name type="scientific">Acrasis kona</name>
    <dbReference type="NCBI Taxonomy" id="1008807"/>
    <lineage>
        <taxon>Eukaryota</taxon>
        <taxon>Discoba</taxon>
        <taxon>Heterolobosea</taxon>
        <taxon>Tetramitia</taxon>
        <taxon>Eutetramitia</taxon>
        <taxon>Acrasidae</taxon>
        <taxon>Acrasis</taxon>
    </lineage>
</organism>
<dbReference type="Pfam" id="PF14958">
    <property type="entry name" value="PAAT-like"/>
    <property type="match status" value="1"/>
</dbReference>
<proteinExistence type="predicted"/>
<gene>
    <name evidence="1" type="ORF">AKO1_000538</name>
</gene>
<evidence type="ECO:0000313" key="1">
    <source>
        <dbReference type="EMBL" id="KAL0491874.1"/>
    </source>
</evidence>
<comment type="caution">
    <text evidence="1">The sequence shown here is derived from an EMBL/GenBank/DDBJ whole genome shotgun (WGS) entry which is preliminary data.</text>
</comment>
<protein>
    <submittedName>
        <fullName evidence="1">Uncharacterized protein</fullName>
    </submittedName>
</protein>
<name>A0AAW2ZR24_9EUKA</name>
<dbReference type="InterPro" id="IPR028043">
    <property type="entry name" value="PAAT-like"/>
</dbReference>
<dbReference type="Proteomes" id="UP001431209">
    <property type="component" value="Unassembled WGS sequence"/>
</dbReference>
<evidence type="ECO:0000313" key="2">
    <source>
        <dbReference type="Proteomes" id="UP001431209"/>
    </source>
</evidence>
<sequence length="220" mass="24721">MEEASTSSSWECTDRTIQNNFSLNQEKEFESDVTLKKGTCAGSCEIAITFKNDVKVSSFKIISSARIVEVLLNKEKQYLSTIKHDKVVGDNVYSCNSEVNKTTDILTLRLLSNNHQSGDKGTLLLRSVQVECTACVPSSEKHINALPFSKLMSDPSTIMAIMNNIGNQQIPSLLENLQPSTAPPRPKDDLEDKIKAIVIKHVDERMEYWEKRILEKISEK</sequence>
<accession>A0AAW2ZR24</accession>
<keyword evidence="2" id="KW-1185">Reference proteome</keyword>
<dbReference type="AlphaFoldDB" id="A0AAW2ZR24"/>